<organism evidence="1">
    <name type="scientific">Lepeophtheirus salmonis</name>
    <name type="common">Salmon louse</name>
    <name type="synonym">Caligus salmonis</name>
    <dbReference type="NCBI Taxonomy" id="72036"/>
    <lineage>
        <taxon>Eukaryota</taxon>
        <taxon>Metazoa</taxon>
        <taxon>Ecdysozoa</taxon>
        <taxon>Arthropoda</taxon>
        <taxon>Crustacea</taxon>
        <taxon>Multicrustacea</taxon>
        <taxon>Hexanauplia</taxon>
        <taxon>Copepoda</taxon>
        <taxon>Siphonostomatoida</taxon>
        <taxon>Caligidae</taxon>
        <taxon>Lepeophtheirus</taxon>
    </lineage>
</organism>
<proteinExistence type="predicted"/>
<evidence type="ECO:0000313" key="1">
    <source>
        <dbReference type="EMBL" id="CDW46607.1"/>
    </source>
</evidence>
<protein>
    <submittedName>
        <fullName evidence="1">Uncharacterized protein</fullName>
    </submittedName>
</protein>
<sequence length="77" mass="8953">GKQMQDYSRHVKIMCLDILVYNKAYSFLIIYINSYLEPGSSTKRNNSLIIYPVRNKELSFLIHSSFVVTLEACSFQI</sequence>
<reference evidence="1" key="1">
    <citation type="submission" date="2014-05" db="EMBL/GenBank/DDBJ databases">
        <authorList>
            <person name="Chronopoulou M."/>
        </authorList>
    </citation>
    <scope>NUCLEOTIDE SEQUENCE</scope>
    <source>
        <tissue evidence="1">Whole organism</tissue>
    </source>
</reference>
<dbReference type="EMBL" id="HACA01029246">
    <property type="protein sequence ID" value="CDW46607.1"/>
    <property type="molecule type" value="Transcribed_RNA"/>
</dbReference>
<name>A0A0K2V8V3_LEPSM</name>
<dbReference type="AlphaFoldDB" id="A0A0K2V8V3"/>
<feature type="non-terminal residue" evidence="1">
    <location>
        <position position="1"/>
    </location>
</feature>
<accession>A0A0K2V8V3</accession>